<accession>A0AAE0D0N1</accession>
<dbReference type="Proteomes" id="UP001281614">
    <property type="component" value="Unassembled WGS sequence"/>
</dbReference>
<evidence type="ECO:0000313" key="1">
    <source>
        <dbReference type="EMBL" id="KAK2736511.1"/>
    </source>
</evidence>
<dbReference type="EMBL" id="VYYT01000422">
    <property type="protein sequence ID" value="KAK2736511.1"/>
    <property type="molecule type" value="Genomic_DNA"/>
</dbReference>
<organism evidence="1 2">
    <name type="scientific">Colletotrichum kahawae</name>
    <name type="common">Coffee berry disease fungus</name>
    <dbReference type="NCBI Taxonomy" id="34407"/>
    <lineage>
        <taxon>Eukaryota</taxon>
        <taxon>Fungi</taxon>
        <taxon>Dikarya</taxon>
        <taxon>Ascomycota</taxon>
        <taxon>Pezizomycotina</taxon>
        <taxon>Sordariomycetes</taxon>
        <taxon>Hypocreomycetidae</taxon>
        <taxon>Glomerellales</taxon>
        <taxon>Glomerellaceae</taxon>
        <taxon>Colletotrichum</taxon>
        <taxon>Colletotrichum gloeosporioides species complex</taxon>
    </lineage>
</organism>
<keyword evidence="2" id="KW-1185">Reference proteome</keyword>
<dbReference type="AlphaFoldDB" id="A0AAE0D0N1"/>
<reference evidence="1" key="1">
    <citation type="submission" date="2023-02" db="EMBL/GenBank/DDBJ databases">
        <title>Colletotrichum kahawae CIFC_Que2 genome sequencing and assembly.</title>
        <authorList>
            <person name="Baroncelli R."/>
        </authorList>
    </citation>
    <scope>NUCLEOTIDE SEQUENCE</scope>
    <source>
        <strain evidence="1">CIFC_Que2</strain>
    </source>
</reference>
<gene>
    <name evidence="1" type="ORF">CKAH01_07711</name>
</gene>
<protein>
    <submittedName>
        <fullName evidence="1">Uncharacterized protein</fullName>
    </submittedName>
</protein>
<evidence type="ECO:0000313" key="2">
    <source>
        <dbReference type="Proteomes" id="UP001281614"/>
    </source>
</evidence>
<name>A0AAE0D0N1_COLKA</name>
<comment type="caution">
    <text evidence="1">The sequence shown here is derived from an EMBL/GenBank/DDBJ whole genome shotgun (WGS) entry which is preliminary data.</text>
</comment>
<sequence>MANKATRISEAMEKAVAEGRKRKSYHSFGDEKGLTATVSAYGSLLQFTRHFPGKRTGFCVDAPGVASPGSPKLRLSLLLKCSASTADPFTIGPKLKSLLSDSSVAEVINHRWPTFRRKLDDGDVTLQYVAFDGTLYQIFELKGRLQEDLPFEMFTPNLRIQNLDHVPRTNKFNEAEVHDENVYTFNVRENCIIREHENGAEKVILYIQILDREMSLEFARTLKTHRHNSRAYSQQASGRGASDFDCSIKRKSTFTEEKNPWRKPGMQTIVLAYRLEHVSKEVTAVTPKTSWSNIVTTKCQLLIWRPTHSLVEDQTINFFLERNLEYILSVCSIPVRNETDDEDAPIALTCGDISGYRIVTAASL</sequence>
<proteinExistence type="predicted"/>